<sequence length="155" mass="17541">MMPPRKPTRLDASAIASLIVTVEGSKAIKDADFAALLGISLPDFYKRIGHKLWILKSPAYYKLSKRYARGRLDSQPALAFTQSGVMMVASILGDDTSLDVGMDIVYALRNRRRDSAHKKRPSRRHSDPAKAARYYEAMARMLQGRLHELLKKMRH</sequence>
<evidence type="ECO:0000313" key="1">
    <source>
        <dbReference type="EMBL" id="GFE81162.1"/>
    </source>
</evidence>
<organism evidence="1 2">
    <name type="scientific">Steroidobacter agaridevorans</name>
    <dbReference type="NCBI Taxonomy" id="2695856"/>
    <lineage>
        <taxon>Bacteria</taxon>
        <taxon>Pseudomonadati</taxon>
        <taxon>Pseudomonadota</taxon>
        <taxon>Gammaproteobacteria</taxon>
        <taxon>Steroidobacterales</taxon>
        <taxon>Steroidobacteraceae</taxon>
        <taxon>Steroidobacter</taxon>
    </lineage>
</organism>
<gene>
    <name evidence="1" type="ORF">GCM10011487_31620</name>
</gene>
<dbReference type="Proteomes" id="UP000445000">
    <property type="component" value="Unassembled WGS sequence"/>
</dbReference>
<dbReference type="AlphaFoldDB" id="A0A829YES7"/>
<keyword evidence="2" id="KW-1185">Reference proteome</keyword>
<evidence type="ECO:0000313" key="2">
    <source>
        <dbReference type="Proteomes" id="UP000445000"/>
    </source>
</evidence>
<proteinExistence type="predicted"/>
<accession>A0A829YES7</accession>
<protein>
    <submittedName>
        <fullName evidence="1">Uncharacterized protein</fullName>
    </submittedName>
</protein>
<dbReference type="EMBL" id="BLJN01000003">
    <property type="protein sequence ID" value="GFE81162.1"/>
    <property type="molecule type" value="Genomic_DNA"/>
</dbReference>
<comment type="caution">
    <text evidence="1">The sequence shown here is derived from an EMBL/GenBank/DDBJ whole genome shotgun (WGS) entry which is preliminary data.</text>
</comment>
<name>A0A829YES7_9GAMM</name>
<dbReference type="RefSeq" id="WP_161812848.1">
    <property type="nucleotide sequence ID" value="NZ_BLJN01000003.1"/>
</dbReference>
<reference evidence="2" key="1">
    <citation type="submission" date="2020-01" db="EMBL/GenBank/DDBJ databases">
        <title>'Steroidobacter agaridevorans' sp. nov., agar-degrading bacteria isolated from rhizosphere soils.</title>
        <authorList>
            <person name="Ikenaga M."/>
            <person name="Kataoka M."/>
            <person name="Murouchi A."/>
            <person name="Katsuragi S."/>
            <person name="Sakai M."/>
        </authorList>
    </citation>
    <scope>NUCLEOTIDE SEQUENCE [LARGE SCALE GENOMIC DNA]</scope>
    <source>
        <strain evidence="2">YU21-B</strain>
    </source>
</reference>